<dbReference type="EMBL" id="BOOJ01000002">
    <property type="protein sequence ID" value="GIH89430.1"/>
    <property type="molecule type" value="Genomic_DNA"/>
</dbReference>
<evidence type="ECO:0000313" key="3">
    <source>
        <dbReference type="Proteomes" id="UP000619788"/>
    </source>
</evidence>
<keyword evidence="3" id="KW-1185">Reference proteome</keyword>
<dbReference type="AlphaFoldDB" id="A0A8J3SA04"/>
<feature type="transmembrane region" description="Helical" evidence="1">
    <location>
        <begin position="111"/>
        <end position="128"/>
    </location>
</feature>
<accession>A0A8J3SA04</accession>
<proteinExistence type="predicted"/>
<gene>
    <name evidence="2" type="ORF">Psi01_00600</name>
</gene>
<protein>
    <submittedName>
        <fullName evidence="2">Uncharacterized protein</fullName>
    </submittedName>
</protein>
<dbReference type="Proteomes" id="UP000619788">
    <property type="component" value="Unassembled WGS sequence"/>
</dbReference>
<keyword evidence="1" id="KW-0812">Transmembrane</keyword>
<organism evidence="2 3">
    <name type="scientific">Planobispora siamensis</name>
    <dbReference type="NCBI Taxonomy" id="936338"/>
    <lineage>
        <taxon>Bacteria</taxon>
        <taxon>Bacillati</taxon>
        <taxon>Actinomycetota</taxon>
        <taxon>Actinomycetes</taxon>
        <taxon>Streptosporangiales</taxon>
        <taxon>Streptosporangiaceae</taxon>
        <taxon>Planobispora</taxon>
    </lineage>
</organism>
<evidence type="ECO:0000256" key="1">
    <source>
        <dbReference type="SAM" id="Phobius"/>
    </source>
</evidence>
<name>A0A8J3SA04_9ACTN</name>
<evidence type="ECO:0000313" key="2">
    <source>
        <dbReference type="EMBL" id="GIH89430.1"/>
    </source>
</evidence>
<keyword evidence="1" id="KW-1133">Transmembrane helix</keyword>
<sequence>MAASAAAAGEDDGKAFAACMRSHGLPEFPEVAFSSDGTVNLTVKGERVDLLSAEYGSAVRACESLLPAGTHLPAPPQAPKAPELSTVPAALITVPVAPAAPTAPVPPIPPLAPAVLAVLGVLVALAALTRAGSQRQRNTTLGG</sequence>
<keyword evidence="1" id="KW-0472">Membrane</keyword>
<comment type="caution">
    <text evidence="2">The sequence shown here is derived from an EMBL/GenBank/DDBJ whole genome shotgun (WGS) entry which is preliminary data.</text>
</comment>
<reference evidence="2 3" key="1">
    <citation type="submission" date="2021-01" db="EMBL/GenBank/DDBJ databases">
        <title>Whole genome shotgun sequence of Planobispora siamensis NBRC 107568.</title>
        <authorList>
            <person name="Komaki H."/>
            <person name="Tamura T."/>
        </authorList>
    </citation>
    <scope>NUCLEOTIDE SEQUENCE [LARGE SCALE GENOMIC DNA]</scope>
    <source>
        <strain evidence="2 3">NBRC 107568</strain>
    </source>
</reference>